<organism evidence="7 8">
    <name type="scientific">Nocardia veterana</name>
    <dbReference type="NCBI Taxonomy" id="132249"/>
    <lineage>
        <taxon>Bacteria</taxon>
        <taxon>Bacillati</taxon>
        <taxon>Actinomycetota</taxon>
        <taxon>Actinomycetes</taxon>
        <taxon>Mycobacteriales</taxon>
        <taxon>Nocardiaceae</taxon>
        <taxon>Nocardia</taxon>
    </lineage>
</organism>
<evidence type="ECO:0000256" key="4">
    <source>
        <dbReference type="ARBA" id="ARBA00023159"/>
    </source>
</evidence>
<dbReference type="GO" id="GO:0032993">
    <property type="term" value="C:protein-DNA complex"/>
    <property type="evidence" value="ECO:0007669"/>
    <property type="project" value="TreeGrafter"/>
</dbReference>
<protein>
    <submittedName>
        <fullName evidence="7">LysR family transcriptional regulator</fullName>
    </submittedName>
</protein>
<dbReference type="InterPro" id="IPR000847">
    <property type="entry name" value="LysR_HTH_N"/>
</dbReference>
<comment type="similarity">
    <text evidence="1">Belongs to the LysR transcriptional regulatory family.</text>
</comment>
<dbReference type="AlphaFoldDB" id="A0A7X6M243"/>
<dbReference type="Gene3D" id="1.10.10.10">
    <property type="entry name" value="Winged helix-like DNA-binding domain superfamily/Winged helix DNA-binding domain"/>
    <property type="match status" value="1"/>
</dbReference>
<keyword evidence="3" id="KW-0238">DNA-binding</keyword>
<name>A0A7X6M243_9NOCA</name>
<evidence type="ECO:0000256" key="5">
    <source>
        <dbReference type="ARBA" id="ARBA00023163"/>
    </source>
</evidence>
<evidence type="ECO:0000256" key="1">
    <source>
        <dbReference type="ARBA" id="ARBA00009437"/>
    </source>
</evidence>
<dbReference type="EMBL" id="JAAXPE010000028">
    <property type="protein sequence ID" value="NKY88351.1"/>
    <property type="molecule type" value="Genomic_DNA"/>
</dbReference>
<dbReference type="Pfam" id="PF03466">
    <property type="entry name" value="LysR_substrate"/>
    <property type="match status" value="1"/>
</dbReference>
<sequence>MLEMRRLRLLRELAHRHTIAAVAAAVSYTPSAVSQQLAVLEREAGVALLERSGRRVVLTPAAQRLVEHTEAVLAILEQAEAELASAAGRLTGALHIGAFPTAVQRILPDALVSLSRAHPALELHVTELDPADVPAALRAGTLDIALLQEYDYVPAPAEAGLDTEPFLEEPVYLAARSAEPLIAYRDAAWIAGTPGTLCHTMTVRACEAAGFIPHIRHHSDDFGTVLALVAAGQGVAFIPELAIPKDSESLTGAVELTALPIRRRTRIAYRSGTRDHPAIEAARTALHATLGTIPPRPPKKSP</sequence>
<comment type="caution">
    <text evidence="7">The sequence shown here is derived from an EMBL/GenBank/DDBJ whole genome shotgun (WGS) entry which is preliminary data.</text>
</comment>
<dbReference type="Proteomes" id="UP000523447">
    <property type="component" value="Unassembled WGS sequence"/>
</dbReference>
<keyword evidence="8" id="KW-1185">Reference proteome</keyword>
<accession>A0A7X6M243</accession>
<dbReference type="CDD" id="cd08423">
    <property type="entry name" value="PBP2_LTTR_like_6"/>
    <property type="match status" value="1"/>
</dbReference>
<dbReference type="Pfam" id="PF00126">
    <property type="entry name" value="HTH_1"/>
    <property type="match status" value="1"/>
</dbReference>
<evidence type="ECO:0000256" key="2">
    <source>
        <dbReference type="ARBA" id="ARBA00023015"/>
    </source>
</evidence>
<dbReference type="PANTHER" id="PTHR30346">
    <property type="entry name" value="TRANSCRIPTIONAL DUAL REGULATOR HCAR-RELATED"/>
    <property type="match status" value="1"/>
</dbReference>
<dbReference type="PANTHER" id="PTHR30346:SF29">
    <property type="entry name" value="LYSR SUBSTRATE-BINDING"/>
    <property type="match status" value="1"/>
</dbReference>
<dbReference type="InterPro" id="IPR036388">
    <property type="entry name" value="WH-like_DNA-bd_sf"/>
</dbReference>
<dbReference type="GO" id="GO:0003700">
    <property type="term" value="F:DNA-binding transcription factor activity"/>
    <property type="evidence" value="ECO:0007669"/>
    <property type="project" value="InterPro"/>
</dbReference>
<dbReference type="RefSeq" id="WP_040722366.1">
    <property type="nucleotide sequence ID" value="NZ_CAWPHS010000021.1"/>
</dbReference>
<evidence type="ECO:0000313" key="7">
    <source>
        <dbReference type="EMBL" id="NKY88351.1"/>
    </source>
</evidence>
<dbReference type="Gene3D" id="3.40.190.10">
    <property type="entry name" value="Periplasmic binding protein-like II"/>
    <property type="match status" value="2"/>
</dbReference>
<evidence type="ECO:0000256" key="3">
    <source>
        <dbReference type="ARBA" id="ARBA00023125"/>
    </source>
</evidence>
<dbReference type="PROSITE" id="PS50931">
    <property type="entry name" value="HTH_LYSR"/>
    <property type="match status" value="1"/>
</dbReference>
<evidence type="ECO:0000259" key="6">
    <source>
        <dbReference type="PROSITE" id="PS50931"/>
    </source>
</evidence>
<evidence type="ECO:0000313" key="8">
    <source>
        <dbReference type="Proteomes" id="UP000523447"/>
    </source>
</evidence>
<dbReference type="InterPro" id="IPR036390">
    <property type="entry name" value="WH_DNA-bd_sf"/>
</dbReference>
<dbReference type="SUPFAM" id="SSF53850">
    <property type="entry name" value="Periplasmic binding protein-like II"/>
    <property type="match status" value="1"/>
</dbReference>
<dbReference type="GO" id="GO:0003677">
    <property type="term" value="F:DNA binding"/>
    <property type="evidence" value="ECO:0007669"/>
    <property type="project" value="UniProtKB-KW"/>
</dbReference>
<keyword evidence="2" id="KW-0805">Transcription regulation</keyword>
<keyword evidence="5" id="KW-0804">Transcription</keyword>
<dbReference type="InterPro" id="IPR005119">
    <property type="entry name" value="LysR_subst-bd"/>
</dbReference>
<keyword evidence="4" id="KW-0010">Activator</keyword>
<reference evidence="7 8" key="1">
    <citation type="submission" date="2020-04" db="EMBL/GenBank/DDBJ databases">
        <title>MicrobeNet Type strains.</title>
        <authorList>
            <person name="Nicholson A.C."/>
        </authorList>
    </citation>
    <scope>NUCLEOTIDE SEQUENCE [LARGE SCALE GENOMIC DNA]</scope>
    <source>
        <strain evidence="7 8">DSM 44445</strain>
    </source>
</reference>
<feature type="domain" description="HTH lysR-type" evidence="6">
    <location>
        <begin position="2"/>
        <end position="59"/>
    </location>
</feature>
<proteinExistence type="inferred from homology"/>
<gene>
    <name evidence="7" type="ORF">HGA07_22360</name>
</gene>
<dbReference type="SUPFAM" id="SSF46785">
    <property type="entry name" value="Winged helix' DNA-binding domain"/>
    <property type="match status" value="1"/>
</dbReference>